<dbReference type="AlphaFoldDB" id="X0VTT5"/>
<dbReference type="Pfam" id="PF00027">
    <property type="entry name" value="cNMP_binding"/>
    <property type="match status" value="1"/>
</dbReference>
<dbReference type="SUPFAM" id="SSF51206">
    <property type="entry name" value="cAMP-binding domain-like"/>
    <property type="match status" value="1"/>
</dbReference>
<dbReference type="EMBL" id="BARS01037616">
    <property type="protein sequence ID" value="GAG14527.1"/>
    <property type="molecule type" value="Genomic_DNA"/>
</dbReference>
<dbReference type="InterPro" id="IPR014710">
    <property type="entry name" value="RmlC-like_jellyroll"/>
</dbReference>
<feature type="domain" description="Cyclic nucleotide-binding" evidence="1">
    <location>
        <begin position="1"/>
        <end position="62"/>
    </location>
</feature>
<evidence type="ECO:0000259" key="1">
    <source>
        <dbReference type="PROSITE" id="PS50042"/>
    </source>
</evidence>
<dbReference type="Gene3D" id="2.60.120.10">
    <property type="entry name" value="Jelly Rolls"/>
    <property type="match status" value="1"/>
</dbReference>
<comment type="caution">
    <text evidence="2">The sequence shown here is derived from an EMBL/GenBank/DDBJ whole genome shotgun (WGS) entry which is preliminary data.</text>
</comment>
<feature type="non-terminal residue" evidence="2">
    <location>
        <position position="1"/>
    </location>
</feature>
<name>X0VTT5_9ZZZZ</name>
<protein>
    <recommendedName>
        <fullName evidence="1">Cyclic nucleotide-binding domain-containing protein</fullName>
    </recommendedName>
</protein>
<proteinExistence type="predicted"/>
<sequence>LSVLGPGQTYGEVGLFSQAQRSASAVAREDSRLYQVQRSAFKKLLMNTPEIAYNFLEIFSEKLRKSGDDAMLQETVEGTGLGANEVITR</sequence>
<dbReference type="CDD" id="cd00038">
    <property type="entry name" value="CAP_ED"/>
    <property type="match status" value="1"/>
</dbReference>
<reference evidence="2" key="1">
    <citation type="journal article" date="2014" name="Front. Microbiol.">
        <title>High frequency of phylogenetically diverse reductive dehalogenase-homologous genes in deep subseafloor sedimentary metagenomes.</title>
        <authorList>
            <person name="Kawai M."/>
            <person name="Futagami T."/>
            <person name="Toyoda A."/>
            <person name="Takaki Y."/>
            <person name="Nishi S."/>
            <person name="Hori S."/>
            <person name="Arai W."/>
            <person name="Tsubouchi T."/>
            <person name="Morono Y."/>
            <person name="Uchiyama I."/>
            <person name="Ito T."/>
            <person name="Fujiyama A."/>
            <person name="Inagaki F."/>
            <person name="Takami H."/>
        </authorList>
    </citation>
    <scope>NUCLEOTIDE SEQUENCE</scope>
    <source>
        <strain evidence="2">Expedition CK06-06</strain>
    </source>
</reference>
<gene>
    <name evidence="2" type="ORF">S01H1_57662</name>
</gene>
<dbReference type="InterPro" id="IPR018490">
    <property type="entry name" value="cNMP-bd_dom_sf"/>
</dbReference>
<dbReference type="InterPro" id="IPR000595">
    <property type="entry name" value="cNMP-bd_dom"/>
</dbReference>
<organism evidence="2">
    <name type="scientific">marine sediment metagenome</name>
    <dbReference type="NCBI Taxonomy" id="412755"/>
    <lineage>
        <taxon>unclassified sequences</taxon>
        <taxon>metagenomes</taxon>
        <taxon>ecological metagenomes</taxon>
    </lineage>
</organism>
<dbReference type="PROSITE" id="PS50042">
    <property type="entry name" value="CNMP_BINDING_3"/>
    <property type="match status" value="1"/>
</dbReference>
<accession>X0VTT5</accession>
<evidence type="ECO:0000313" key="2">
    <source>
        <dbReference type="EMBL" id="GAG14527.1"/>
    </source>
</evidence>